<gene>
    <name evidence="1" type="ORF">LEP1GSC150_4862</name>
</gene>
<evidence type="ECO:0000313" key="2">
    <source>
        <dbReference type="Proteomes" id="UP000011778"/>
    </source>
</evidence>
<dbReference type="EMBL" id="AFMD02000175">
    <property type="protein sequence ID" value="EMG22709.1"/>
    <property type="molecule type" value="Genomic_DNA"/>
</dbReference>
<name>M3HEE8_LEPIT</name>
<organism evidence="1 2">
    <name type="scientific">Leptospira interrogans serovar Copenhageni str. LT2050</name>
    <dbReference type="NCBI Taxonomy" id="1001598"/>
    <lineage>
        <taxon>Bacteria</taxon>
        <taxon>Pseudomonadati</taxon>
        <taxon>Spirochaetota</taxon>
        <taxon>Spirochaetia</taxon>
        <taxon>Leptospirales</taxon>
        <taxon>Leptospiraceae</taxon>
        <taxon>Leptospira</taxon>
    </lineage>
</organism>
<dbReference type="Proteomes" id="UP000011778">
    <property type="component" value="Unassembled WGS sequence"/>
</dbReference>
<sequence length="289" mass="32586">MLPDSEVSVTGDKKYSSLNVARGSVLVDSIQNESTGEGLLAILSPDVRAFLAGTKVIYSRNVGESYSKLDIDVLDGKVEVETGPLIAFEKTASTLTKEEKEFLKMNFPILFQSRKVQVNRGQSLSWKGIPESSLNKIRSLEKSIEEAKSQGLKLEEDFVFALNSDVRRLGNENTIGMFSMEEDLNKKIKNILPNQEKELEEKFKSMVRFAPSDLKQVEKLKSLVAKLDNTALIQILKDKNQPDHERVIHFKDGSQVKGFIYQHESFYILLKNDGNLLFPIDAVDSIHFE</sequence>
<proteinExistence type="predicted"/>
<evidence type="ECO:0000313" key="1">
    <source>
        <dbReference type="EMBL" id="EMG22709.1"/>
    </source>
</evidence>
<comment type="caution">
    <text evidence="1">The sequence shown here is derived from an EMBL/GenBank/DDBJ whole genome shotgun (WGS) entry which is preliminary data.</text>
</comment>
<accession>M3HEE8</accession>
<dbReference type="AlphaFoldDB" id="M3HEE8"/>
<protein>
    <submittedName>
        <fullName evidence="1">Uncharacterized protein</fullName>
    </submittedName>
</protein>
<reference evidence="1 2" key="1">
    <citation type="submission" date="2013-02" db="EMBL/GenBank/DDBJ databases">
        <authorList>
            <person name="Harkins D.M."/>
            <person name="Durkin A.S."/>
            <person name="Brinkac L.M."/>
            <person name="Haft D.H."/>
            <person name="Selengut J.D."/>
            <person name="Sanka R."/>
            <person name="DePew J."/>
            <person name="Purushe J."/>
            <person name="Tulsiani S.M."/>
            <person name="Graham G.C."/>
            <person name="Burns M.-A."/>
            <person name="Dohnt M.F."/>
            <person name="Smythe L.D."/>
            <person name="McKay D.B."/>
            <person name="Craig S.B."/>
            <person name="Vinetz J.M."/>
            <person name="Sutton G.G."/>
            <person name="Nierman W.C."/>
            <person name="Fouts D.E."/>
        </authorList>
    </citation>
    <scope>NUCLEOTIDE SEQUENCE [LARGE SCALE GENOMIC DNA]</scope>
    <source>
        <strain evidence="1 2">LT2050</strain>
    </source>
</reference>